<dbReference type="KEGG" id="nai:NECAME_06983"/>
<gene>
    <name evidence="1" type="ORF">NECAME_06983</name>
</gene>
<keyword evidence="2" id="KW-1185">Reference proteome</keyword>
<dbReference type="EMBL" id="KI657988">
    <property type="protein sequence ID" value="ETN84239.1"/>
    <property type="molecule type" value="Genomic_DNA"/>
</dbReference>
<dbReference type="AlphaFoldDB" id="W2TRE8"/>
<organism evidence="1 2">
    <name type="scientific">Necator americanus</name>
    <name type="common">Human hookworm</name>
    <dbReference type="NCBI Taxonomy" id="51031"/>
    <lineage>
        <taxon>Eukaryota</taxon>
        <taxon>Metazoa</taxon>
        <taxon>Ecdysozoa</taxon>
        <taxon>Nematoda</taxon>
        <taxon>Chromadorea</taxon>
        <taxon>Rhabditida</taxon>
        <taxon>Rhabditina</taxon>
        <taxon>Rhabditomorpha</taxon>
        <taxon>Strongyloidea</taxon>
        <taxon>Ancylostomatidae</taxon>
        <taxon>Bunostominae</taxon>
        <taxon>Necator</taxon>
    </lineage>
</organism>
<protein>
    <submittedName>
        <fullName evidence="1">Uncharacterized protein</fullName>
    </submittedName>
</protein>
<accession>W2TRE8</accession>
<name>W2TRE8_NECAM</name>
<evidence type="ECO:0000313" key="1">
    <source>
        <dbReference type="EMBL" id="ETN84239.1"/>
    </source>
</evidence>
<proteinExistence type="predicted"/>
<reference evidence="2" key="1">
    <citation type="journal article" date="2014" name="Nat. Genet.">
        <title>Genome of the human hookworm Necator americanus.</title>
        <authorList>
            <person name="Tang Y.T."/>
            <person name="Gao X."/>
            <person name="Rosa B.A."/>
            <person name="Abubucker S."/>
            <person name="Hallsworth-Pepin K."/>
            <person name="Martin J."/>
            <person name="Tyagi R."/>
            <person name="Heizer E."/>
            <person name="Zhang X."/>
            <person name="Bhonagiri-Palsikar V."/>
            <person name="Minx P."/>
            <person name="Warren W.C."/>
            <person name="Wang Q."/>
            <person name="Zhan B."/>
            <person name="Hotez P.J."/>
            <person name="Sternberg P.W."/>
            <person name="Dougall A."/>
            <person name="Gaze S.T."/>
            <person name="Mulvenna J."/>
            <person name="Sotillo J."/>
            <person name="Ranganathan S."/>
            <person name="Rabelo E.M."/>
            <person name="Wilson R.K."/>
            <person name="Felgner P.L."/>
            <person name="Bethony J."/>
            <person name="Hawdon J.M."/>
            <person name="Gasser R.B."/>
            <person name="Loukas A."/>
            <person name="Mitreva M."/>
        </authorList>
    </citation>
    <scope>NUCLEOTIDE SEQUENCE [LARGE SCALE GENOMIC DNA]</scope>
</reference>
<dbReference type="Proteomes" id="UP000053676">
    <property type="component" value="Unassembled WGS sequence"/>
</dbReference>
<sequence length="89" mass="9953">MRFIGFGGTDLHIVDLTTSINYWSPGPRPYPYDTPKMNAAINIPLSSPFSSPGLDVPEVPEEHFSPTQEHKKFQDVKVLHSSINLIGHH</sequence>
<evidence type="ECO:0000313" key="2">
    <source>
        <dbReference type="Proteomes" id="UP000053676"/>
    </source>
</evidence>